<name>R0GEY8_9BRAS</name>
<evidence type="ECO:0000313" key="3">
    <source>
        <dbReference type="Proteomes" id="UP000029121"/>
    </source>
</evidence>
<dbReference type="NCBIfam" id="TIGR01640">
    <property type="entry name" value="F_box_assoc_1"/>
    <property type="match status" value="1"/>
</dbReference>
<protein>
    <recommendedName>
        <fullName evidence="1">F-box associated beta-propeller type 3 domain-containing protein</fullName>
    </recommendedName>
</protein>
<accession>R0GEY8</accession>
<dbReference type="eggNOG" id="ENOG502RZ3N">
    <property type="taxonomic scope" value="Eukaryota"/>
</dbReference>
<dbReference type="Pfam" id="PF08268">
    <property type="entry name" value="FBA_3"/>
    <property type="match status" value="1"/>
</dbReference>
<evidence type="ECO:0000313" key="2">
    <source>
        <dbReference type="EMBL" id="EOA34382.1"/>
    </source>
</evidence>
<proteinExistence type="predicted"/>
<reference evidence="3" key="1">
    <citation type="journal article" date="2013" name="Nat. Genet.">
        <title>The Capsella rubella genome and the genomic consequences of rapid mating system evolution.</title>
        <authorList>
            <person name="Slotte T."/>
            <person name="Hazzouri K.M."/>
            <person name="Agren J.A."/>
            <person name="Koenig D."/>
            <person name="Maumus F."/>
            <person name="Guo Y.L."/>
            <person name="Steige K."/>
            <person name="Platts A.E."/>
            <person name="Escobar J.S."/>
            <person name="Newman L.K."/>
            <person name="Wang W."/>
            <person name="Mandakova T."/>
            <person name="Vello E."/>
            <person name="Smith L.M."/>
            <person name="Henz S.R."/>
            <person name="Steffen J."/>
            <person name="Takuno S."/>
            <person name="Brandvain Y."/>
            <person name="Coop G."/>
            <person name="Andolfatto P."/>
            <person name="Hu T.T."/>
            <person name="Blanchette M."/>
            <person name="Clark R.M."/>
            <person name="Quesneville H."/>
            <person name="Nordborg M."/>
            <person name="Gaut B.S."/>
            <person name="Lysak M.A."/>
            <person name="Jenkins J."/>
            <person name="Grimwood J."/>
            <person name="Chapman J."/>
            <person name="Prochnik S."/>
            <person name="Shu S."/>
            <person name="Rokhsar D."/>
            <person name="Schmutz J."/>
            <person name="Weigel D."/>
            <person name="Wright S.I."/>
        </authorList>
    </citation>
    <scope>NUCLEOTIDE SEQUENCE [LARGE SCALE GENOMIC DNA]</scope>
    <source>
        <strain evidence="3">cv. Monte Gargano</strain>
    </source>
</reference>
<dbReference type="EMBL" id="KB870806">
    <property type="protein sequence ID" value="EOA34382.1"/>
    <property type="molecule type" value="Genomic_DNA"/>
</dbReference>
<dbReference type="OrthoDB" id="1845982at2759"/>
<dbReference type="AlphaFoldDB" id="R0GEY8"/>
<evidence type="ECO:0000259" key="1">
    <source>
        <dbReference type="Pfam" id="PF08268"/>
    </source>
</evidence>
<dbReference type="STRING" id="81985.R0GEY8"/>
<dbReference type="KEGG" id="crb:17894966"/>
<dbReference type="InterPro" id="IPR017451">
    <property type="entry name" value="F-box-assoc_interact_dom"/>
</dbReference>
<organism evidence="2 3">
    <name type="scientific">Capsella rubella</name>
    <dbReference type="NCBI Taxonomy" id="81985"/>
    <lineage>
        <taxon>Eukaryota</taxon>
        <taxon>Viridiplantae</taxon>
        <taxon>Streptophyta</taxon>
        <taxon>Embryophyta</taxon>
        <taxon>Tracheophyta</taxon>
        <taxon>Spermatophyta</taxon>
        <taxon>Magnoliopsida</taxon>
        <taxon>eudicotyledons</taxon>
        <taxon>Gunneridae</taxon>
        <taxon>Pentapetalae</taxon>
        <taxon>rosids</taxon>
        <taxon>malvids</taxon>
        <taxon>Brassicales</taxon>
        <taxon>Brassicaceae</taxon>
        <taxon>Camelineae</taxon>
        <taxon>Capsella</taxon>
    </lineage>
</organism>
<sequence>MINQDMFSEVLSRTPFWAVEKFRFLNKECSKTTYTSKFLKLNLERTETICGYFLQYSRRLTLRSFFVEALGNEPGGTHEVSLDFLPMGITIEACDASHGILLCVDDRPLTEYIICKPTTKQYLVLPQPKNQSITVATGLMVIGSNPFRYKILRLSHVCYMENQRYTFNTSFVCEVFDSDTFAWKRLNNLELVEGDMLSYWNSKPTSSYGFLHWLTRKHVIRFCFETEAWSYSPVPEDIASGNSQDLSSYEGKLAIISSRTKDGLNYEEVWVLKSPFGGSWVNVKEFPKDLSLKTVGFLSNDVVTLADKNQICLRNMNNGESEILQIRAPNYSPPNISTIFYFLLFSDHKRVEFDARPNDSE</sequence>
<dbReference type="PANTHER" id="PTHR31672">
    <property type="entry name" value="BNACNNG10540D PROTEIN"/>
    <property type="match status" value="1"/>
</dbReference>
<gene>
    <name evidence="2" type="ORF">CARUB_v10021907mg</name>
</gene>
<feature type="domain" description="F-box associated beta-propeller type 3" evidence="1">
    <location>
        <begin position="90"/>
        <end position="282"/>
    </location>
</feature>
<dbReference type="InterPro" id="IPR013187">
    <property type="entry name" value="F-box-assoc_dom_typ3"/>
</dbReference>
<dbReference type="Proteomes" id="UP000029121">
    <property type="component" value="Unassembled WGS sequence"/>
</dbReference>
<dbReference type="InterPro" id="IPR050796">
    <property type="entry name" value="SCF_F-box_component"/>
</dbReference>
<keyword evidence="3" id="KW-1185">Reference proteome</keyword>